<feature type="domain" description="TsaA-like" evidence="4">
    <location>
        <begin position="233"/>
        <end position="370"/>
    </location>
</feature>
<dbReference type="Gene3D" id="3.30.2310.10">
    <property type="entry name" value="YaeB-like"/>
    <property type="match status" value="1"/>
</dbReference>
<dbReference type="PANTHER" id="PTHR12818:SF0">
    <property type="entry name" value="TRNA (ADENINE(37)-N6)-METHYLTRANSFERASE"/>
    <property type="match status" value="1"/>
</dbReference>
<dbReference type="PROSITE" id="PS51668">
    <property type="entry name" value="TSAA_2"/>
    <property type="match status" value="1"/>
</dbReference>
<feature type="region of interest" description="Disordered" evidence="3">
    <location>
        <begin position="190"/>
        <end position="212"/>
    </location>
</feature>
<dbReference type="CDD" id="cd09281">
    <property type="entry name" value="UPF0066"/>
    <property type="match status" value="1"/>
</dbReference>
<dbReference type="KEGG" id="ngr:NAEGRDRAFT_62030"/>
<comment type="similarity">
    <text evidence="2">Belongs to the tRNA methyltransferase O family.</text>
</comment>
<dbReference type="eggNOG" id="KOG2942">
    <property type="taxonomic scope" value="Eukaryota"/>
</dbReference>
<gene>
    <name evidence="5" type="ORF">NAEGRDRAFT_62030</name>
</gene>
<dbReference type="InterPro" id="IPR023370">
    <property type="entry name" value="TrmO-like_N"/>
</dbReference>
<dbReference type="PANTHER" id="PTHR12818">
    <property type="entry name" value="TRNA (ADENINE(37)-N6)-METHYLTRANSFERASE"/>
    <property type="match status" value="1"/>
</dbReference>
<dbReference type="InterPro" id="IPR036413">
    <property type="entry name" value="YaeB-like_sf"/>
</dbReference>
<dbReference type="EMBL" id="GG738846">
    <property type="protein sequence ID" value="EFC50205.1"/>
    <property type="molecule type" value="Genomic_DNA"/>
</dbReference>
<keyword evidence="6" id="KW-1185">Reference proteome</keyword>
<dbReference type="Pfam" id="PF18389">
    <property type="entry name" value="TrmO_C"/>
    <property type="match status" value="1"/>
</dbReference>
<dbReference type="AlphaFoldDB" id="D2UZR1"/>
<dbReference type="Proteomes" id="UP000006671">
    <property type="component" value="Unassembled WGS sequence"/>
</dbReference>
<reference evidence="5 6" key="1">
    <citation type="journal article" date="2010" name="Cell">
        <title>The genome of Naegleria gruberi illuminates early eukaryotic versatility.</title>
        <authorList>
            <person name="Fritz-Laylin L.K."/>
            <person name="Prochnik S.E."/>
            <person name="Ginger M.L."/>
            <person name="Dacks J.B."/>
            <person name="Carpenter M.L."/>
            <person name="Field M.C."/>
            <person name="Kuo A."/>
            <person name="Paredez A."/>
            <person name="Chapman J."/>
            <person name="Pham J."/>
            <person name="Shu S."/>
            <person name="Neupane R."/>
            <person name="Cipriano M."/>
            <person name="Mancuso J."/>
            <person name="Tu H."/>
            <person name="Salamov A."/>
            <person name="Lindquist E."/>
            <person name="Shapiro H."/>
            <person name="Lucas S."/>
            <person name="Grigoriev I.V."/>
            <person name="Cande W.Z."/>
            <person name="Fulton C."/>
            <person name="Rokhsar D.S."/>
            <person name="Dawson S.C."/>
        </authorList>
    </citation>
    <scope>NUCLEOTIDE SEQUENCE [LARGE SCALE GENOMIC DNA]</scope>
    <source>
        <strain evidence="5 6">NEG-M</strain>
    </source>
</reference>
<dbReference type="NCBIfam" id="TIGR00104">
    <property type="entry name" value="tRNA_TsaA"/>
    <property type="match status" value="1"/>
</dbReference>
<dbReference type="InterPro" id="IPR041369">
    <property type="entry name" value="TrmO_C"/>
</dbReference>
<evidence type="ECO:0000256" key="3">
    <source>
        <dbReference type="SAM" id="MobiDB-lite"/>
    </source>
</evidence>
<dbReference type="InterPro" id="IPR036414">
    <property type="entry name" value="YaeB_N_sf"/>
</dbReference>
<dbReference type="RefSeq" id="XP_002682949.1">
    <property type="nucleotide sequence ID" value="XM_002682903.1"/>
</dbReference>
<dbReference type="SUPFAM" id="SSF118196">
    <property type="entry name" value="YaeB-like"/>
    <property type="match status" value="1"/>
</dbReference>
<dbReference type="GeneID" id="8858890"/>
<feature type="compositionally biased region" description="Low complexity" evidence="3">
    <location>
        <begin position="195"/>
        <end position="204"/>
    </location>
</feature>
<organism evidence="6">
    <name type="scientific">Naegleria gruberi</name>
    <name type="common">Amoeba</name>
    <dbReference type="NCBI Taxonomy" id="5762"/>
    <lineage>
        <taxon>Eukaryota</taxon>
        <taxon>Discoba</taxon>
        <taxon>Heterolobosea</taxon>
        <taxon>Tetramitia</taxon>
        <taxon>Eutetramitia</taxon>
        <taxon>Vahlkampfiidae</taxon>
        <taxon>Naegleria</taxon>
    </lineage>
</organism>
<protein>
    <submittedName>
        <fullName evidence="5">Predicted protein</fullName>
    </submittedName>
</protein>
<dbReference type="OrthoDB" id="4882at2759"/>
<proteinExistence type="inferred from homology"/>
<dbReference type="Gene3D" id="2.40.30.70">
    <property type="entry name" value="YaeB-like"/>
    <property type="match status" value="1"/>
</dbReference>
<name>D2UZR1_NAEGR</name>
<evidence type="ECO:0000259" key="4">
    <source>
        <dbReference type="PROSITE" id="PS51668"/>
    </source>
</evidence>
<sequence>MNTTKQSLFRLVQFKNVSSEKQFLKNICQYYPLAMKYISLDRESSQQEVLLGSEENSVQEFEKSISDIEPSHIIQKPCKLYGKIPNNLESNDDVILKCLEKGTKLFSIEEFEKGEWRHVIIAPSLWTSISKQKKEKKGVKRDISHIEGDENNQDSDIVLSHNMEQPNDQVYMGYIPSHYAGKLNRKTIASKVKEPSTSSSSSITEETKEEGKSLHNEVISGYDNKTKTYSFSMKSIGIFHSVFPTKNGCPRQFGLVDSSKGKLEVTIPQGHMALDGLENFSHCIIMFVFHENSLESQDKVKIRPPRMNGNGKVGIYATRTPHRPNSIGLSVAKIEKIEGKYIYLSGADLIDGTPIIDIKPYIGRYDSITETRVPEWIQDDLFVQKIDESKIKFSQQSEIELQTLLPKLSFYKSIDEIKRAIIQVLQSDPRPVYMRKKRDDKLYGFRIDAVNVRCKFGDDDSIEIVTIELWE</sequence>
<evidence type="ECO:0000256" key="2">
    <source>
        <dbReference type="ARBA" id="ARBA00033753"/>
    </source>
</evidence>
<dbReference type="InParanoid" id="D2UZR1"/>
<dbReference type="Pfam" id="PF01980">
    <property type="entry name" value="TrmO_N"/>
    <property type="match status" value="1"/>
</dbReference>
<accession>D2UZR1</accession>
<dbReference type="VEuPathDB" id="AmoebaDB:NAEGRDRAFT_62030"/>
<evidence type="ECO:0000256" key="1">
    <source>
        <dbReference type="ARBA" id="ARBA00022691"/>
    </source>
</evidence>
<evidence type="ECO:0000313" key="6">
    <source>
        <dbReference type="Proteomes" id="UP000006671"/>
    </source>
</evidence>
<dbReference type="OMA" id="GYIPSHY"/>
<keyword evidence="1" id="KW-0949">S-adenosyl-L-methionine</keyword>
<evidence type="ECO:0000313" key="5">
    <source>
        <dbReference type="EMBL" id="EFC50205.1"/>
    </source>
</evidence>
<dbReference type="InterPro" id="IPR040372">
    <property type="entry name" value="YaeB-like"/>
</dbReference>